<sequence length="99" mass="11023">MAKLLMCLAILACAAMVQSRPSSELENVPCEGCTPLEIVPRAKRGAEHIIGAVTGLVGNILHENWSHIERIRAMRERKPNIFVGDGHDNYNRVTIHRKP</sequence>
<evidence type="ECO:0000313" key="3">
    <source>
        <dbReference type="Proteomes" id="UP000838878"/>
    </source>
</evidence>
<protein>
    <submittedName>
        <fullName evidence="2">Uncharacterized protein</fullName>
    </submittedName>
</protein>
<dbReference type="AlphaFoldDB" id="A0A8J9V503"/>
<proteinExistence type="predicted"/>
<evidence type="ECO:0000256" key="1">
    <source>
        <dbReference type="SAM" id="SignalP"/>
    </source>
</evidence>
<dbReference type="Proteomes" id="UP000838878">
    <property type="component" value="Chromosome 5"/>
</dbReference>
<feature type="chain" id="PRO_5035447919" evidence="1">
    <location>
        <begin position="20"/>
        <end position="99"/>
    </location>
</feature>
<keyword evidence="1" id="KW-0732">Signal</keyword>
<keyword evidence="3" id="KW-1185">Reference proteome</keyword>
<gene>
    <name evidence="2" type="ORF">BINO364_LOCUS10906</name>
</gene>
<dbReference type="OrthoDB" id="6928429at2759"/>
<name>A0A8J9V503_9NEOP</name>
<accession>A0A8J9V503</accession>
<evidence type="ECO:0000313" key="2">
    <source>
        <dbReference type="EMBL" id="CAH0725312.1"/>
    </source>
</evidence>
<feature type="signal peptide" evidence="1">
    <location>
        <begin position="1"/>
        <end position="19"/>
    </location>
</feature>
<reference evidence="2" key="1">
    <citation type="submission" date="2021-12" db="EMBL/GenBank/DDBJ databases">
        <authorList>
            <person name="Martin H S."/>
        </authorList>
    </citation>
    <scope>NUCLEOTIDE SEQUENCE</scope>
</reference>
<feature type="non-terminal residue" evidence="2">
    <location>
        <position position="99"/>
    </location>
</feature>
<organism evidence="2 3">
    <name type="scientific">Brenthis ino</name>
    <name type="common">lesser marbled fritillary</name>
    <dbReference type="NCBI Taxonomy" id="405034"/>
    <lineage>
        <taxon>Eukaryota</taxon>
        <taxon>Metazoa</taxon>
        <taxon>Ecdysozoa</taxon>
        <taxon>Arthropoda</taxon>
        <taxon>Hexapoda</taxon>
        <taxon>Insecta</taxon>
        <taxon>Pterygota</taxon>
        <taxon>Neoptera</taxon>
        <taxon>Endopterygota</taxon>
        <taxon>Lepidoptera</taxon>
        <taxon>Glossata</taxon>
        <taxon>Ditrysia</taxon>
        <taxon>Papilionoidea</taxon>
        <taxon>Nymphalidae</taxon>
        <taxon>Heliconiinae</taxon>
        <taxon>Argynnini</taxon>
        <taxon>Brenthis</taxon>
    </lineage>
</organism>
<dbReference type="EMBL" id="OV170225">
    <property type="protein sequence ID" value="CAH0725312.1"/>
    <property type="molecule type" value="Genomic_DNA"/>
</dbReference>